<dbReference type="PROSITE" id="PS51186">
    <property type="entry name" value="GNAT"/>
    <property type="match status" value="1"/>
</dbReference>
<dbReference type="CDD" id="cd04301">
    <property type="entry name" value="NAT_SF"/>
    <property type="match status" value="1"/>
</dbReference>
<feature type="domain" description="N-acetyltransferase" evidence="1">
    <location>
        <begin position="33"/>
        <end position="189"/>
    </location>
</feature>
<name>A0A172Z193_9PSED</name>
<dbReference type="RefSeq" id="WP_064452454.1">
    <property type="nucleotide sequence ID" value="NZ_CP015600.1"/>
</dbReference>
<dbReference type="InterPro" id="IPR016181">
    <property type="entry name" value="Acyl_CoA_acyltransferase"/>
</dbReference>
<evidence type="ECO:0000313" key="3">
    <source>
        <dbReference type="Proteomes" id="UP000077829"/>
    </source>
</evidence>
<dbReference type="Gene3D" id="3.40.630.30">
    <property type="match status" value="1"/>
</dbReference>
<gene>
    <name evidence="2" type="ORF">A7J50_2944</name>
</gene>
<proteinExistence type="predicted"/>
<dbReference type="Proteomes" id="UP000077829">
    <property type="component" value="Chromosome"/>
</dbReference>
<evidence type="ECO:0000313" key="2">
    <source>
        <dbReference type="EMBL" id="ANF86333.1"/>
    </source>
</evidence>
<dbReference type="Pfam" id="PF00583">
    <property type="entry name" value="Acetyltransf_1"/>
    <property type="match status" value="1"/>
</dbReference>
<dbReference type="SUPFAM" id="SSF55729">
    <property type="entry name" value="Acyl-CoA N-acyltransferases (Nat)"/>
    <property type="match status" value="1"/>
</dbReference>
<dbReference type="GO" id="GO:0016747">
    <property type="term" value="F:acyltransferase activity, transferring groups other than amino-acyl groups"/>
    <property type="evidence" value="ECO:0007669"/>
    <property type="project" value="InterPro"/>
</dbReference>
<keyword evidence="2" id="KW-0808">Transferase</keyword>
<dbReference type="AlphaFoldDB" id="A0A172Z193"/>
<accession>A0A172Z193</accession>
<dbReference type="PATRIC" id="fig|219572.3.peg.3021"/>
<reference evidence="2 3" key="1">
    <citation type="submission" date="2016-05" db="EMBL/GenBank/DDBJ databases">
        <title>Complete genome sequence of Pseudomonas antarctica PAMC 27494.</title>
        <authorList>
            <person name="Lee J."/>
        </authorList>
    </citation>
    <scope>NUCLEOTIDE SEQUENCE [LARGE SCALE GENOMIC DNA]</scope>
    <source>
        <strain evidence="2 3">PAMC 27494</strain>
    </source>
</reference>
<evidence type="ECO:0000259" key="1">
    <source>
        <dbReference type="PROSITE" id="PS51186"/>
    </source>
</evidence>
<dbReference type="EMBL" id="CP015600">
    <property type="protein sequence ID" value="ANF86333.1"/>
    <property type="molecule type" value="Genomic_DNA"/>
</dbReference>
<organism evidence="2 3">
    <name type="scientific">Pseudomonas antarctica</name>
    <dbReference type="NCBI Taxonomy" id="219572"/>
    <lineage>
        <taxon>Bacteria</taxon>
        <taxon>Pseudomonadati</taxon>
        <taxon>Pseudomonadota</taxon>
        <taxon>Gammaproteobacteria</taxon>
        <taxon>Pseudomonadales</taxon>
        <taxon>Pseudomonadaceae</taxon>
        <taxon>Pseudomonas</taxon>
    </lineage>
</organism>
<dbReference type="InterPro" id="IPR000182">
    <property type="entry name" value="GNAT_dom"/>
</dbReference>
<sequence length="193" mass="21918">MINDYAVEQILAGLGHEPPDEHWIEALNNDTHVLIRPLHPQDRGREFTFIQQLGAESFRTRFFGVMGQPDVSLLDQMMDVDHFNRMAYIAMVHENGQLTEVGISRYDATAGNPQCDCTVVVADRWQRQGMGTLLMGHLILAAKRNGFKKMMSVHQVNNFGMHRLARSLGFHCRYPATGDDEIIYELELSPTFG</sequence>
<dbReference type="STRING" id="219572.A7J50_2944"/>
<protein>
    <submittedName>
        <fullName evidence="2">GNAT family acetyltransferase</fullName>
    </submittedName>
</protein>
<dbReference type="KEGG" id="panr:A7J50_2944"/>